<name>A0A4Y8RUJ5_9HYPH</name>
<dbReference type="Gene3D" id="1.10.3580.10">
    <property type="entry name" value="ATP12 ATPase"/>
    <property type="match status" value="1"/>
</dbReference>
<dbReference type="GO" id="GO:0043461">
    <property type="term" value="P:proton-transporting ATP synthase complex assembly"/>
    <property type="evidence" value="ECO:0007669"/>
    <property type="project" value="InterPro"/>
</dbReference>
<dbReference type="OrthoDB" id="9797825at2"/>
<evidence type="ECO:0000256" key="2">
    <source>
        <dbReference type="ARBA" id="ARBA00022946"/>
    </source>
</evidence>
<protein>
    <submittedName>
        <fullName evidence="4">ATPase</fullName>
    </submittedName>
</protein>
<dbReference type="InterPro" id="IPR011419">
    <property type="entry name" value="ATP12_ATP_synth-F1-assembly"/>
</dbReference>
<proteinExistence type="inferred from homology"/>
<reference evidence="4 5" key="1">
    <citation type="submission" date="2019-03" db="EMBL/GenBank/DDBJ databases">
        <title>Jiella endophytica sp. nov., a novel endophytic bacterium isolated from root of Ficus microcarpa Linn. f.</title>
        <authorList>
            <person name="Tuo L."/>
        </authorList>
    </citation>
    <scope>NUCLEOTIDE SEQUENCE [LARGE SCALE GENOMIC DNA]</scope>
    <source>
        <strain evidence="4 5">CBS5Q-3</strain>
    </source>
</reference>
<dbReference type="Pfam" id="PF07542">
    <property type="entry name" value="ATP12"/>
    <property type="match status" value="1"/>
</dbReference>
<gene>
    <name evidence="4" type="ORF">E3C22_02940</name>
</gene>
<dbReference type="Proteomes" id="UP000298179">
    <property type="component" value="Unassembled WGS sequence"/>
</dbReference>
<dbReference type="PANTHER" id="PTHR21013">
    <property type="entry name" value="ATP SYNTHASE MITOCHONDRIAL F1 COMPLEX ASSEMBLY FACTOR 2/ATP12 PROTEIN, MITOCHONDRIAL PRECURSOR"/>
    <property type="match status" value="1"/>
</dbReference>
<dbReference type="InterPro" id="IPR023335">
    <property type="entry name" value="ATP12_ortho_dom_sf"/>
</dbReference>
<keyword evidence="5" id="KW-1185">Reference proteome</keyword>
<evidence type="ECO:0000256" key="1">
    <source>
        <dbReference type="ARBA" id="ARBA00008231"/>
    </source>
</evidence>
<evidence type="ECO:0000256" key="3">
    <source>
        <dbReference type="ARBA" id="ARBA00023186"/>
    </source>
</evidence>
<comment type="similarity">
    <text evidence="1">Belongs to the ATP12 family.</text>
</comment>
<dbReference type="Gene3D" id="3.30.2180.10">
    <property type="entry name" value="ATP12-like"/>
    <property type="match status" value="1"/>
</dbReference>
<dbReference type="RefSeq" id="WP_134760034.1">
    <property type="nucleotide sequence ID" value="NZ_SOZD01000001.1"/>
</dbReference>
<evidence type="ECO:0000313" key="5">
    <source>
        <dbReference type="Proteomes" id="UP000298179"/>
    </source>
</evidence>
<keyword evidence="2" id="KW-0809">Transit peptide</keyword>
<accession>A0A4Y8RUJ5</accession>
<keyword evidence="3" id="KW-0143">Chaperone</keyword>
<dbReference type="AlphaFoldDB" id="A0A4Y8RUJ5"/>
<evidence type="ECO:0000313" key="4">
    <source>
        <dbReference type="EMBL" id="TFF27432.1"/>
    </source>
</evidence>
<dbReference type="InterPro" id="IPR042272">
    <property type="entry name" value="ATP12_ATP_synth-F1-assembly_N"/>
</dbReference>
<dbReference type="EMBL" id="SOZD01000001">
    <property type="protein sequence ID" value="TFF27432.1"/>
    <property type="molecule type" value="Genomic_DNA"/>
</dbReference>
<dbReference type="PANTHER" id="PTHR21013:SF10">
    <property type="entry name" value="ATP SYNTHASE MITOCHONDRIAL F1 COMPLEX ASSEMBLY FACTOR 2"/>
    <property type="match status" value="1"/>
</dbReference>
<dbReference type="SUPFAM" id="SSF160909">
    <property type="entry name" value="ATP12-like"/>
    <property type="match status" value="1"/>
</dbReference>
<sequence>MSNSTPFARPELPKRFYTSVAITETPAGLAVTLDGRPVKTPARRPLTVPAKPVAEAIAAEWQAQGERIDPATMPATRLANTIIDGVVDNPAPVRADLARFAETDMLFYRAGEPERLVERQRQRWDPVLAWAEERLGARFLLAEGVMHVAQPENSLAAVRDHLEGFSDGFSVAALHQATTLTGSVLLALALADGRLTLEEAWSLAHLDEDWNIEQWGADDEAMALRERRFEEMQAAALMLASRPDRPAS</sequence>
<organism evidence="4 5">
    <name type="scientific">Jiella endophytica</name>
    <dbReference type="NCBI Taxonomy" id="2558362"/>
    <lineage>
        <taxon>Bacteria</taxon>
        <taxon>Pseudomonadati</taxon>
        <taxon>Pseudomonadota</taxon>
        <taxon>Alphaproteobacteria</taxon>
        <taxon>Hyphomicrobiales</taxon>
        <taxon>Aurantimonadaceae</taxon>
        <taxon>Jiella</taxon>
    </lineage>
</organism>
<comment type="caution">
    <text evidence="4">The sequence shown here is derived from an EMBL/GenBank/DDBJ whole genome shotgun (WGS) entry which is preliminary data.</text>
</comment>